<keyword evidence="2 3" id="KW-0040">ANK repeat</keyword>
<sequence>MSLKQIYPVVDYGAQVSQRLVDAAHSNHPKVAFDCLNDPFVDVNFIGTVVLRSRKTEILLHNDSAVEVCFEFEEFKTEVTALFLAAHAGNATFLRKLLSVGASVNQKLFRGYALTAAVREGHIGILEILLKGGASQSACEEALLEASYLGRARPAKLLMEASMIRPHVAVHALVTASCRGFVDFVETLIKCGVDASATARVLLQSSKPSLYANVDCNALVAAIVSRQAAVVQLLLKVGGAGIDTKVRVGAWSWDTATGEEFRVGAGLAEPYNALWCAVEYFESSGAIMRMLLQHSSHDVPHLGRTVFHHAILCGNARAMEVLLGCSANAEFSVKTTERTEFSPLHLAARLGSTNILQQLINAGCHLDSKSEAGETAIMICARYKRVECLKLLALAGADFGLLSSAGQCVRSIAESMQWITEFQHAVLEVIQAEKVPHSSNIDVFFPLTYVIQTNDTAALKKLLEKPVTDLDQQDRNGFSAAMVAAAGGHVEAFQLLVYAGADLMLLNKNGETAVSLSEDNCNRDEFGKVILEYALDRENQCSGGFHALHRAAHQGDIDSVGMLMSRGYDINIPDSDGYTPLMLAAKEGHGNICELLISFGARLDFENARHETALVLARRKGLGNQAEGILLDELARNLVLGGSSLKKYRKKGKRSSHRKLLRMIDTVGVLSWGKSSKRNVICRGAEVGPSSGFRWNRRKKYDADNPGIFRVITTKNKEFHFLCDGGTDMAELWVRGIRIVTREAIFGSKQGDAQ</sequence>
<dbReference type="EMBL" id="JAUIZM010000007">
    <property type="protein sequence ID" value="KAK1377350.1"/>
    <property type="molecule type" value="Genomic_DNA"/>
</dbReference>
<dbReference type="Gene3D" id="1.25.40.20">
    <property type="entry name" value="Ankyrin repeat-containing domain"/>
    <property type="match status" value="4"/>
</dbReference>
<dbReference type="PROSITE" id="PS50088">
    <property type="entry name" value="ANK_REPEAT"/>
    <property type="match status" value="4"/>
</dbReference>
<keyword evidence="5" id="KW-1185">Reference proteome</keyword>
<accession>A0AAD8I4G2</accession>
<feature type="repeat" description="ANK" evidence="3">
    <location>
        <begin position="576"/>
        <end position="608"/>
    </location>
</feature>
<dbReference type="InterPro" id="IPR002110">
    <property type="entry name" value="Ankyrin_rpt"/>
</dbReference>
<evidence type="ECO:0000256" key="1">
    <source>
        <dbReference type="ARBA" id="ARBA00022737"/>
    </source>
</evidence>
<protein>
    <submittedName>
        <fullName evidence="4">Ankyrin-3</fullName>
    </submittedName>
</protein>
<dbReference type="PROSITE" id="PS50297">
    <property type="entry name" value="ANK_REP_REGION"/>
    <property type="match status" value="4"/>
</dbReference>
<dbReference type="PANTHER" id="PTHR24123">
    <property type="entry name" value="ANKYRIN REPEAT-CONTAINING"/>
    <property type="match status" value="1"/>
</dbReference>
<dbReference type="SUPFAM" id="SSF48403">
    <property type="entry name" value="Ankyrin repeat"/>
    <property type="match status" value="2"/>
</dbReference>
<name>A0AAD8I4G2_9APIA</name>
<dbReference type="InterPro" id="IPR036770">
    <property type="entry name" value="Ankyrin_rpt-contain_sf"/>
</dbReference>
<dbReference type="AlphaFoldDB" id="A0AAD8I4G2"/>
<dbReference type="SMART" id="SM00248">
    <property type="entry name" value="ANK"/>
    <property type="match status" value="12"/>
</dbReference>
<gene>
    <name evidence="4" type="ORF">POM88_033543</name>
</gene>
<keyword evidence="1" id="KW-0677">Repeat</keyword>
<feature type="repeat" description="ANK" evidence="3">
    <location>
        <begin position="339"/>
        <end position="371"/>
    </location>
</feature>
<dbReference type="InterPro" id="IPR051165">
    <property type="entry name" value="Multifunctional_ANK_Repeat"/>
</dbReference>
<reference evidence="4" key="1">
    <citation type="submission" date="2023-02" db="EMBL/GenBank/DDBJ databases">
        <title>Genome of toxic invasive species Heracleum sosnowskyi carries increased number of genes despite the absence of recent whole-genome duplications.</title>
        <authorList>
            <person name="Schelkunov M."/>
            <person name="Shtratnikova V."/>
            <person name="Makarenko M."/>
            <person name="Klepikova A."/>
            <person name="Omelchenko D."/>
            <person name="Novikova G."/>
            <person name="Obukhova E."/>
            <person name="Bogdanov V."/>
            <person name="Penin A."/>
            <person name="Logacheva M."/>
        </authorList>
    </citation>
    <scope>NUCLEOTIDE SEQUENCE</scope>
    <source>
        <strain evidence="4">Hsosn_3</strain>
        <tissue evidence="4">Leaf</tissue>
    </source>
</reference>
<dbReference type="Pfam" id="PF00023">
    <property type="entry name" value="Ank"/>
    <property type="match status" value="1"/>
</dbReference>
<dbReference type="Pfam" id="PF12796">
    <property type="entry name" value="Ank_2"/>
    <property type="match status" value="2"/>
</dbReference>
<proteinExistence type="predicted"/>
<reference evidence="4" key="2">
    <citation type="submission" date="2023-05" db="EMBL/GenBank/DDBJ databases">
        <authorList>
            <person name="Schelkunov M.I."/>
        </authorList>
    </citation>
    <scope>NUCLEOTIDE SEQUENCE</scope>
    <source>
        <strain evidence="4">Hsosn_3</strain>
        <tissue evidence="4">Leaf</tissue>
    </source>
</reference>
<organism evidence="4 5">
    <name type="scientific">Heracleum sosnowskyi</name>
    <dbReference type="NCBI Taxonomy" id="360622"/>
    <lineage>
        <taxon>Eukaryota</taxon>
        <taxon>Viridiplantae</taxon>
        <taxon>Streptophyta</taxon>
        <taxon>Embryophyta</taxon>
        <taxon>Tracheophyta</taxon>
        <taxon>Spermatophyta</taxon>
        <taxon>Magnoliopsida</taxon>
        <taxon>eudicotyledons</taxon>
        <taxon>Gunneridae</taxon>
        <taxon>Pentapetalae</taxon>
        <taxon>asterids</taxon>
        <taxon>campanulids</taxon>
        <taxon>Apiales</taxon>
        <taxon>Apiaceae</taxon>
        <taxon>Apioideae</taxon>
        <taxon>apioid superclade</taxon>
        <taxon>Tordylieae</taxon>
        <taxon>Tordyliinae</taxon>
        <taxon>Heracleum</taxon>
    </lineage>
</organism>
<evidence type="ECO:0000256" key="2">
    <source>
        <dbReference type="ARBA" id="ARBA00023043"/>
    </source>
</evidence>
<evidence type="ECO:0000313" key="4">
    <source>
        <dbReference type="EMBL" id="KAK1377350.1"/>
    </source>
</evidence>
<feature type="repeat" description="ANK" evidence="3">
    <location>
        <begin position="543"/>
        <end position="575"/>
    </location>
</feature>
<evidence type="ECO:0000256" key="3">
    <source>
        <dbReference type="PROSITE-ProRule" id="PRU00023"/>
    </source>
</evidence>
<evidence type="ECO:0000313" key="5">
    <source>
        <dbReference type="Proteomes" id="UP001237642"/>
    </source>
</evidence>
<comment type="caution">
    <text evidence="4">The sequence shown here is derived from an EMBL/GenBank/DDBJ whole genome shotgun (WGS) entry which is preliminary data.</text>
</comment>
<feature type="repeat" description="ANK" evidence="3">
    <location>
        <begin position="476"/>
        <end position="508"/>
    </location>
</feature>
<dbReference type="Proteomes" id="UP001237642">
    <property type="component" value="Unassembled WGS sequence"/>
</dbReference>
<dbReference type="PANTHER" id="PTHR24123:SF95">
    <property type="entry name" value="ANKYRIN-2-LIKE"/>
    <property type="match status" value="1"/>
</dbReference>